<gene>
    <name evidence="1" type="ORF">RPERSI_LOCUS26850</name>
</gene>
<feature type="non-terminal residue" evidence="1">
    <location>
        <position position="1"/>
    </location>
</feature>
<comment type="caution">
    <text evidence="1">The sequence shown here is derived from an EMBL/GenBank/DDBJ whole genome shotgun (WGS) entry which is preliminary data.</text>
</comment>
<dbReference type="Proteomes" id="UP000789920">
    <property type="component" value="Unassembled WGS sequence"/>
</dbReference>
<evidence type="ECO:0000313" key="2">
    <source>
        <dbReference type="Proteomes" id="UP000789920"/>
    </source>
</evidence>
<proteinExistence type="predicted"/>
<feature type="non-terminal residue" evidence="1">
    <location>
        <position position="64"/>
    </location>
</feature>
<accession>A0ACA9S4K4</accession>
<sequence>GTVFTQQIIFSTPVRLARLAHRVKALQKLSFIIELIYISKFLSIGIMNFLDDTIKALVLVLEYT</sequence>
<name>A0ACA9S4K4_9GLOM</name>
<evidence type="ECO:0000313" key="1">
    <source>
        <dbReference type="EMBL" id="CAG8826929.1"/>
    </source>
</evidence>
<protein>
    <submittedName>
        <fullName evidence="1">29849_t:CDS:1</fullName>
    </submittedName>
</protein>
<reference evidence="1" key="1">
    <citation type="submission" date="2021-06" db="EMBL/GenBank/DDBJ databases">
        <authorList>
            <person name="Kallberg Y."/>
            <person name="Tangrot J."/>
            <person name="Rosling A."/>
        </authorList>
    </citation>
    <scope>NUCLEOTIDE SEQUENCE</scope>
    <source>
        <strain evidence="1">MA461A</strain>
    </source>
</reference>
<keyword evidence="2" id="KW-1185">Reference proteome</keyword>
<organism evidence="1 2">
    <name type="scientific">Racocetra persica</name>
    <dbReference type="NCBI Taxonomy" id="160502"/>
    <lineage>
        <taxon>Eukaryota</taxon>
        <taxon>Fungi</taxon>
        <taxon>Fungi incertae sedis</taxon>
        <taxon>Mucoromycota</taxon>
        <taxon>Glomeromycotina</taxon>
        <taxon>Glomeromycetes</taxon>
        <taxon>Diversisporales</taxon>
        <taxon>Gigasporaceae</taxon>
        <taxon>Racocetra</taxon>
    </lineage>
</organism>
<dbReference type="EMBL" id="CAJVQC010093014">
    <property type="protein sequence ID" value="CAG8826929.1"/>
    <property type="molecule type" value="Genomic_DNA"/>
</dbReference>